<dbReference type="SUPFAM" id="SSF53335">
    <property type="entry name" value="S-adenosyl-L-methionine-dependent methyltransferases"/>
    <property type="match status" value="1"/>
</dbReference>
<dbReference type="GO" id="GO:0008168">
    <property type="term" value="F:methyltransferase activity"/>
    <property type="evidence" value="ECO:0007669"/>
    <property type="project" value="UniProtKB-KW"/>
</dbReference>
<name>A0ABV9MBC7_9BACL</name>
<dbReference type="Gene3D" id="3.40.50.150">
    <property type="entry name" value="Vaccinia Virus protein VP39"/>
    <property type="match status" value="1"/>
</dbReference>
<gene>
    <name evidence="4" type="ORF">ACFO5U_03590</name>
</gene>
<reference evidence="5" key="1">
    <citation type="journal article" date="2019" name="Int. J. Syst. Evol. Microbiol.">
        <title>The Global Catalogue of Microorganisms (GCM) 10K type strain sequencing project: providing services to taxonomists for standard genome sequencing and annotation.</title>
        <authorList>
            <consortium name="The Broad Institute Genomics Platform"/>
            <consortium name="The Broad Institute Genome Sequencing Center for Infectious Disease"/>
            <person name="Wu L."/>
            <person name="Ma J."/>
        </authorList>
    </citation>
    <scope>NUCLEOTIDE SEQUENCE [LARGE SCALE GENOMIC DNA]</scope>
    <source>
        <strain evidence="5">CGMCC 1.12151</strain>
    </source>
</reference>
<sequence length="201" mass="22742">MADQSAGALFTEMRSYAAQHHVPIMEEQGIGELVDLLKQQQPQKLLELGTAIGYSALRIAEALPAAHIDTIERDVDRYEKAMEYIDSSPMKSRVRAICADALEVDPAELDGPYDAIFIDAAKGQYDRFFEKYEPLLGDKGMIYCDNMSMHGMTEVPIQDVPRRKRTMIRNIRSFREKMAEHPRFQCELLAVGDGLLVCTKK</sequence>
<dbReference type="GO" id="GO:0032259">
    <property type="term" value="P:methylation"/>
    <property type="evidence" value="ECO:0007669"/>
    <property type="project" value="UniProtKB-KW"/>
</dbReference>
<dbReference type="InterPro" id="IPR029063">
    <property type="entry name" value="SAM-dependent_MTases_sf"/>
</dbReference>
<keyword evidence="1 4" id="KW-0489">Methyltransferase</keyword>
<evidence type="ECO:0000256" key="3">
    <source>
        <dbReference type="ARBA" id="ARBA00022691"/>
    </source>
</evidence>
<proteinExistence type="predicted"/>
<dbReference type="PANTHER" id="PTHR10509:SF14">
    <property type="entry name" value="CAFFEOYL-COA O-METHYLTRANSFERASE 3-RELATED"/>
    <property type="match status" value="1"/>
</dbReference>
<keyword evidence="5" id="KW-1185">Reference proteome</keyword>
<organism evidence="4 5">
    <name type="scientific">Planococcus dechangensis</name>
    <dbReference type="NCBI Taxonomy" id="1176255"/>
    <lineage>
        <taxon>Bacteria</taxon>
        <taxon>Bacillati</taxon>
        <taxon>Bacillota</taxon>
        <taxon>Bacilli</taxon>
        <taxon>Bacillales</taxon>
        <taxon>Caryophanaceae</taxon>
        <taxon>Planococcus</taxon>
    </lineage>
</organism>
<keyword evidence="3" id="KW-0949">S-adenosyl-L-methionine</keyword>
<evidence type="ECO:0000313" key="4">
    <source>
        <dbReference type="EMBL" id="MFC4711918.1"/>
    </source>
</evidence>
<dbReference type="InterPro" id="IPR050362">
    <property type="entry name" value="Cation-dep_OMT"/>
</dbReference>
<dbReference type="PROSITE" id="PS51682">
    <property type="entry name" value="SAM_OMT_I"/>
    <property type="match status" value="1"/>
</dbReference>
<dbReference type="RefSeq" id="WP_377276778.1">
    <property type="nucleotide sequence ID" value="NZ_JBHSGL010000005.1"/>
</dbReference>
<keyword evidence="2 4" id="KW-0808">Transferase</keyword>
<dbReference type="Proteomes" id="UP001595932">
    <property type="component" value="Unassembled WGS sequence"/>
</dbReference>
<dbReference type="InterPro" id="IPR002935">
    <property type="entry name" value="SAM_O-MeTrfase"/>
</dbReference>
<protein>
    <submittedName>
        <fullName evidence="4">O-methyltransferase</fullName>
        <ecNumber evidence="4">2.1.1.-</ecNumber>
    </submittedName>
</protein>
<dbReference type="Pfam" id="PF01596">
    <property type="entry name" value="Methyltransf_3"/>
    <property type="match status" value="1"/>
</dbReference>
<accession>A0ABV9MBC7</accession>
<evidence type="ECO:0000256" key="1">
    <source>
        <dbReference type="ARBA" id="ARBA00022603"/>
    </source>
</evidence>
<evidence type="ECO:0000256" key="2">
    <source>
        <dbReference type="ARBA" id="ARBA00022679"/>
    </source>
</evidence>
<comment type="caution">
    <text evidence="4">The sequence shown here is derived from an EMBL/GenBank/DDBJ whole genome shotgun (WGS) entry which is preliminary data.</text>
</comment>
<evidence type="ECO:0000313" key="5">
    <source>
        <dbReference type="Proteomes" id="UP001595932"/>
    </source>
</evidence>
<dbReference type="EC" id="2.1.1.-" evidence="4"/>
<dbReference type="EMBL" id="JBHSGL010000005">
    <property type="protein sequence ID" value="MFC4711918.1"/>
    <property type="molecule type" value="Genomic_DNA"/>
</dbReference>
<dbReference type="PANTHER" id="PTHR10509">
    <property type="entry name" value="O-METHYLTRANSFERASE-RELATED"/>
    <property type="match status" value="1"/>
</dbReference>